<dbReference type="InterPro" id="IPR050090">
    <property type="entry name" value="Tyrosine_recombinase_XerCD"/>
</dbReference>
<dbReference type="InterPro" id="IPR002104">
    <property type="entry name" value="Integrase_catalytic"/>
</dbReference>
<dbReference type="Proteomes" id="UP000282423">
    <property type="component" value="Unassembled WGS sequence"/>
</dbReference>
<dbReference type="CDD" id="cd01188">
    <property type="entry name" value="INT_RitA_C_like"/>
    <property type="match status" value="1"/>
</dbReference>
<dbReference type="Pfam" id="PF00589">
    <property type="entry name" value="Phage_integrase"/>
    <property type="match status" value="1"/>
</dbReference>
<dbReference type="GO" id="GO:0015074">
    <property type="term" value="P:DNA integration"/>
    <property type="evidence" value="ECO:0007669"/>
    <property type="project" value="UniProtKB-KW"/>
</dbReference>
<evidence type="ECO:0000256" key="3">
    <source>
        <dbReference type="ARBA" id="ARBA00023125"/>
    </source>
</evidence>
<evidence type="ECO:0000256" key="4">
    <source>
        <dbReference type="ARBA" id="ARBA00023172"/>
    </source>
</evidence>
<comment type="caution">
    <text evidence="8">The sequence shown here is derived from an EMBL/GenBank/DDBJ whole genome shotgun (WGS) entry which is preliminary data.</text>
</comment>
<gene>
    <name evidence="8" type="ORF">D7322_27480</name>
</gene>
<protein>
    <submittedName>
        <fullName evidence="8">Integrase</fullName>
    </submittedName>
</protein>
<dbReference type="OrthoDB" id="9785687at2"/>
<dbReference type="InterPro" id="IPR011010">
    <property type="entry name" value="DNA_brk_join_enz"/>
</dbReference>
<evidence type="ECO:0000259" key="7">
    <source>
        <dbReference type="PROSITE" id="PS51900"/>
    </source>
</evidence>
<keyword evidence="1" id="KW-0159">Chromosome partition</keyword>
<proteinExistence type="predicted"/>
<dbReference type="PROSITE" id="PS51900">
    <property type="entry name" value="CB"/>
    <property type="match status" value="1"/>
</dbReference>
<dbReference type="InterPro" id="IPR010998">
    <property type="entry name" value="Integrase_recombinase_N"/>
</dbReference>
<reference evidence="8 9" key="1">
    <citation type="submission" date="2018-10" db="EMBL/GenBank/DDBJ databases">
        <title>Sphingobacterium sp. M05W1-28.</title>
        <authorList>
            <person name="Cai H."/>
        </authorList>
    </citation>
    <scope>NUCLEOTIDE SEQUENCE [LARGE SCALE GENOMIC DNA]</scope>
    <source>
        <strain evidence="8 9">M05W1-28</strain>
    </source>
</reference>
<evidence type="ECO:0000313" key="8">
    <source>
        <dbReference type="EMBL" id="RKO68420.1"/>
    </source>
</evidence>
<dbReference type="GO" id="GO:0007059">
    <property type="term" value="P:chromosome segregation"/>
    <property type="evidence" value="ECO:0007669"/>
    <property type="project" value="UniProtKB-KW"/>
</dbReference>
<evidence type="ECO:0000256" key="5">
    <source>
        <dbReference type="PROSITE-ProRule" id="PRU01248"/>
    </source>
</evidence>
<keyword evidence="4" id="KW-0233">DNA recombination</keyword>
<dbReference type="SUPFAM" id="SSF56349">
    <property type="entry name" value="DNA breaking-rejoining enzymes"/>
    <property type="match status" value="1"/>
</dbReference>
<dbReference type="Gene3D" id="1.10.443.10">
    <property type="entry name" value="Intergrase catalytic core"/>
    <property type="match status" value="1"/>
</dbReference>
<dbReference type="GO" id="GO:0006310">
    <property type="term" value="P:DNA recombination"/>
    <property type="evidence" value="ECO:0007669"/>
    <property type="project" value="UniProtKB-KW"/>
</dbReference>
<feature type="domain" description="Tyr recombinase" evidence="6">
    <location>
        <begin position="213"/>
        <end position="398"/>
    </location>
</feature>
<evidence type="ECO:0000256" key="2">
    <source>
        <dbReference type="ARBA" id="ARBA00022908"/>
    </source>
</evidence>
<dbReference type="GO" id="GO:0003677">
    <property type="term" value="F:DNA binding"/>
    <property type="evidence" value="ECO:0007669"/>
    <property type="project" value="UniProtKB-UniRule"/>
</dbReference>
<organism evidence="8 9">
    <name type="scientific">Sphingobacterium puteale</name>
    <dbReference type="NCBI Taxonomy" id="2420510"/>
    <lineage>
        <taxon>Bacteria</taxon>
        <taxon>Pseudomonadati</taxon>
        <taxon>Bacteroidota</taxon>
        <taxon>Sphingobacteriia</taxon>
        <taxon>Sphingobacteriales</taxon>
        <taxon>Sphingobacteriaceae</taxon>
        <taxon>Sphingobacterium</taxon>
    </lineage>
</organism>
<sequence length="417" mass="48148">MSKILNTFDRLILDASEVLSNKLLRSKNTVKWYRVYWRQMQRQLAKKGIMDFNSQIGQQYLLDSFGMFDYSTLSKCNKDIVKIVNVLCEYYDTGTLVSTKERFAVDGVIGIQMKEFISYLESMRLKPSTTKEREHYLGRFLFYLKGQNIYAMSEVNKVVILDYLKTLNRLKPSVIHMTLRAIRSFLKYLFEQGQLKADTSILVPKDKYIKQARLPSTYNVDEIQRMISAIDRSRPCGKRDYAIVLLACRLGMRASDIGGLKFDSLRWEECLISFNQYKTERLLQLPLLVEVGEAIIDYLKYARPKSSEPYVFLTGRSPIGRLYTSSVTHAVQKAFLASGVNVQHRRYGPHALRHSLASLLLEQNTVMPVITEVLGHENSASTRYYLRIDLASMKQCMLDVSSVPVTFYEQKGGYFYA</sequence>
<dbReference type="Gene3D" id="1.10.150.130">
    <property type="match status" value="1"/>
</dbReference>
<evidence type="ECO:0000259" key="6">
    <source>
        <dbReference type="PROSITE" id="PS51898"/>
    </source>
</evidence>
<dbReference type="PROSITE" id="PS51898">
    <property type="entry name" value="TYR_RECOMBINASE"/>
    <property type="match status" value="1"/>
</dbReference>
<accession>A0A420VQ09</accession>
<dbReference type="PANTHER" id="PTHR30349:SF81">
    <property type="entry name" value="TYROSINE RECOMBINASE XERC"/>
    <property type="match status" value="1"/>
</dbReference>
<evidence type="ECO:0000256" key="1">
    <source>
        <dbReference type="ARBA" id="ARBA00022829"/>
    </source>
</evidence>
<dbReference type="PANTHER" id="PTHR30349">
    <property type="entry name" value="PHAGE INTEGRASE-RELATED"/>
    <property type="match status" value="1"/>
</dbReference>
<name>A0A420VQ09_9SPHI</name>
<dbReference type="RefSeq" id="WP_121127365.1">
    <property type="nucleotide sequence ID" value="NZ_RBWS01000032.1"/>
</dbReference>
<feature type="domain" description="Core-binding (CB)" evidence="7">
    <location>
        <begin position="107"/>
        <end position="190"/>
    </location>
</feature>
<dbReference type="EMBL" id="RBWS01000032">
    <property type="protein sequence ID" value="RKO68420.1"/>
    <property type="molecule type" value="Genomic_DNA"/>
</dbReference>
<keyword evidence="2" id="KW-0229">DNA integration</keyword>
<dbReference type="InterPro" id="IPR044068">
    <property type="entry name" value="CB"/>
</dbReference>
<dbReference type="AlphaFoldDB" id="A0A420VQ09"/>
<keyword evidence="9" id="KW-1185">Reference proteome</keyword>
<evidence type="ECO:0000313" key="9">
    <source>
        <dbReference type="Proteomes" id="UP000282423"/>
    </source>
</evidence>
<dbReference type="InterPro" id="IPR013762">
    <property type="entry name" value="Integrase-like_cat_sf"/>
</dbReference>
<keyword evidence="3 5" id="KW-0238">DNA-binding</keyword>